<evidence type="ECO:0000256" key="2">
    <source>
        <dbReference type="ARBA" id="ARBA00022723"/>
    </source>
</evidence>
<feature type="compositionally biased region" description="Low complexity" evidence="5">
    <location>
        <begin position="269"/>
        <end position="296"/>
    </location>
</feature>
<dbReference type="InterPro" id="IPR057670">
    <property type="entry name" value="SH3_retrovirus"/>
</dbReference>
<sequence length="1375" mass="154148">MENPPVVRSSCNRFRIFFLCIEFSVRLQKPPAPNIVVPQFGSTLNQPFALKLDRNNFSLWRTMVSAIVRGHRLDGYLKGTLPKPQEFLSSTDLDGSVSSVGQVNPAFEQWIVNDQLLLGWLYGSMTEGIACEVMGCDSSASLWTALEELFGAHSKAKMDEYRTKIQTARKGALSMADYLRQKRQWADVLALAGEPYPENQLVSNVLSGLDIEYLPMVLLIEARGSTTWQQLQDMLLSLDSKMERLHSFSGSSKLTGVPMNPSASLANKGPHPGANRGNHNNNNRGGHSNNRGSNNRSRGRGGRTSGPRPTCQVCGKYGHSAAHCYNRGASNHITSEINKMNLKEEYNGKEKVTVANGNRLPIHHIGLGSLQTLSASPLILKEILHVPSITKNLLSISKLTSDNNVCVEFLSDLCFVKDKETGQVVLKGKLKDGLYQFDAPTSTTSMSSNRSISCPTSFSGLVVSAVESNVTKPMANQLLCSIKDRWHRRLGHPSIRVLDTVLHKINVKNINSSLSFCDACQLGKSHSLPFKVNPKRATAPLELVHTDIWGPSPIMSNTNFRYYIHFIDDFSRYTWIYPLKAKSEALAAFVQFKLLVENQFNSRVKRVQTDWGGEYQGFPRFGSDHGIGFQHPCPHTSGQNGRAERKHRHIVEMGLTLLAQAHVPQKYWWDAFQTAVYLINRLPTPVLKLKTPFEVLFKQQPDYKFLKVFGVSCFPCLRAYQNHKFQFHSTKCVNLGYSDKHKGYKCLSSTGRLYISRDVIFNEDEFPFKSGFLNTNKPETPVSVLVPFWTASSFVNSQSSSQNDFSSSIGNNQTDEVDHGTPTTSRVVPDLSTFQGNDTDHVISDFGNIDRISDVQIQQHADTTTLESAADPIDTSASDHNLKAVVSTHPMITRAKAGIFKPKTYLTQTKWIGNSSEPQSIEEALQHKGWNNAMSSEVHALARNGTWKLVPRLPHMHIIDNKWVYKEKRNADGSFQRLKARLVAKGFTQRPGVDFSETFSPVIKASTVRIVLSIAVTKEWEVRQLDINNAFLNGHITEDIYMKQPLGFEDKNKPNHVCKLIKSIYGLRQAPRAWFDKLKATLASWKFKNSKADSSLFFLKTSSYIILVLIYVDDIIITGNNSAVMQTFINKLNQQFALKDLGKLHYFLGIEVNRDATGMYLSQPKYIEELLKKMNMINLKACPTPMATGKVLSIEDGDSLRNPTEYRNDRRSVAGTCVYLGDTLISWSSRKQPVVSRSSTESEYRALAQVAAEMTWVQSLLKELEFPLPATPIIWCDNMGASALASNPVYHARTKHIEIDIHFVRDKIIEKKLEVRYIPSSEQIADCLTKSLTHGHHHFLTSKLGVVPIPQSLRGNVRNTMNQQAQQNQSSNDGP</sequence>
<reference evidence="7" key="1">
    <citation type="submission" date="2018-11" db="EMBL/GenBank/DDBJ databases">
        <authorList>
            <person name="Grassa J C."/>
        </authorList>
    </citation>
    <scope>NUCLEOTIDE SEQUENCE [LARGE SCALE GENOMIC DNA]</scope>
</reference>
<keyword evidence="4" id="KW-0378">Hydrolase</keyword>
<keyword evidence="8" id="KW-1185">Reference proteome</keyword>
<dbReference type="EMBL" id="UZAU01000542">
    <property type="status" value="NOT_ANNOTATED_CDS"/>
    <property type="molecule type" value="Genomic_DNA"/>
</dbReference>
<protein>
    <recommendedName>
        <fullName evidence="6">Integrase catalytic domain-containing protein</fullName>
    </recommendedName>
</protein>
<dbReference type="OMA" id="RAISEMF"/>
<evidence type="ECO:0000313" key="8">
    <source>
        <dbReference type="Proteomes" id="UP000596661"/>
    </source>
</evidence>
<dbReference type="Pfam" id="PF14223">
    <property type="entry name" value="Retrotran_gag_2"/>
    <property type="match status" value="1"/>
</dbReference>
<dbReference type="EnsemblPlants" id="evm.model.05.1634">
    <property type="protein sequence ID" value="cds.evm.model.05.1634"/>
    <property type="gene ID" value="evm.TU.05.1634"/>
</dbReference>
<evidence type="ECO:0000256" key="4">
    <source>
        <dbReference type="ARBA" id="ARBA00022801"/>
    </source>
</evidence>
<keyword evidence="3" id="KW-0064">Aspartyl protease</keyword>
<evidence type="ECO:0000256" key="3">
    <source>
        <dbReference type="ARBA" id="ARBA00022750"/>
    </source>
</evidence>
<dbReference type="PANTHER" id="PTHR42648:SF26">
    <property type="entry name" value="INTEGRASE CATALYTIC DOMAIN-CONTAINING PROTEIN"/>
    <property type="match status" value="1"/>
</dbReference>
<accession>A0A803PM38</accession>
<dbReference type="InterPro" id="IPR039537">
    <property type="entry name" value="Retrotran_Ty1/copia-like"/>
</dbReference>
<dbReference type="Gene3D" id="3.30.420.10">
    <property type="entry name" value="Ribonuclease H-like superfamily/Ribonuclease H"/>
    <property type="match status" value="1"/>
</dbReference>
<proteinExistence type="predicted"/>
<dbReference type="Pfam" id="PF07727">
    <property type="entry name" value="RVT_2"/>
    <property type="match status" value="1"/>
</dbReference>
<feature type="region of interest" description="Disordered" evidence="5">
    <location>
        <begin position="250"/>
        <end position="309"/>
    </location>
</feature>
<dbReference type="Pfam" id="PF00665">
    <property type="entry name" value="rve"/>
    <property type="match status" value="1"/>
</dbReference>
<dbReference type="GO" id="GO:0003676">
    <property type="term" value="F:nucleic acid binding"/>
    <property type="evidence" value="ECO:0007669"/>
    <property type="project" value="InterPro"/>
</dbReference>
<evidence type="ECO:0000256" key="5">
    <source>
        <dbReference type="SAM" id="MobiDB-lite"/>
    </source>
</evidence>
<dbReference type="InterPro" id="IPR043502">
    <property type="entry name" value="DNA/RNA_pol_sf"/>
</dbReference>
<dbReference type="Pfam" id="PF13976">
    <property type="entry name" value="gag_pre-integrs"/>
    <property type="match status" value="1"/>
</dbReference>
<dbReference type="InterPro" id="IPR001584">
    <property type="entry name" value="Integrase_cat-core"/>
</dbReference>
<keyword evidence="1" id="KW-0645">Protease</keyword>
<feature type="region of interest" description="Disordered" evidence="5">
    <location>
        <begin position="804"/>
        <end position="828"/>
    </location>
</feature>
<dbReference type="Pfam" id="PF22936">
    <property type="entry name" value="Pol_BBD"/>
    <property type="match status" value="1"/>
</dbReference>
<reference evidence="7" key="2">
    <citation type="submission" date="2021-03" db="UniProtKB">
        <authorList>
            <consortium name="EnsemblPlants"/>
        </authorList>
    </citation>
    <scope>IDENTIFICATION</scope>
</reference>
<dbReference type="CDD" id="cd09272">
    <property type="entry name" value="RNase_HI_RT_Ty1"/>
    <property type="match status" value="1"/>
</dbReference>
<dbReference type="InterPro" id="IPR036397">
    <property type="entry name" value="RNaseH_sf"/>
</dbReference>
<dbReference type="InterPro" id="IPR012337">
    <property type="entry name" value="RNaseH-like_sf"/>
</dbReference>
<dbReference type="Proteomes" id="UP000596661">
    <property type="component" value="Chromosome 5"/>
</dbReference>
<dbReference type="InterPro" id="IPR054722">
    <property type="entry name" value="PolX-like_BBD"/>
</dbReference>
<dbReference type="GO" id="GO:0006508">
    <property type="term" value="P:proteolysis"/>
    <property type="evidence" value="ECO:0007669"/>
    <property type="project" value="UniProtKB-KW"/>
</dbReference>
<dbReference type="Gramene" id="evm.model.05.1634">
    <property type="protein sequence ID" value="cds.evm.model.05.1634"/>
    <property type="gene ID" value="evm.TU.05.1634"/>
</dbReference>
<dbReference type="GO" id="GO:0004190">
    <property type="term" value="F:aspartic-type endopeptidase activity"/>
    <property type="evidence" value="ECO:0007669"/>
    <property type="project" value="UniProtKB-KW"/>
</dbReference>
<dbReference type="PROSITE" id="PS50994">
    <property type="entry name" value="INTEGRASE"/>
    <property type="match status" value="1"/>
</dbReference>
<feature type="domain" description="Integrase catalytic" evidence="6">
    <location>
        <begin position="536"/>
        <end position="700"/>
    </location>
</feature>
<dbReference type="SUPFAM" id="SSF56672">
    <property type="entry name" value="DNA/RNA polymerases"/>
    <property type="match status" value="1"/>
</dbReference>
<organism evidence="7 8">
    <name type="scientific">Cannabis sativa</name>
    <name type="common">Hemp</name>
    <name type="synonym">Marijuana</name>
    <dbReference type="NCBI Taxonomy" id="3483"/>
    <lineage>
        <taxon>Eukaryota</taxon>
        <taxon>Viridiplantae</taxon>
        <taxon>Streptophyta</taxon>
        <taxon>Embryophyta</taxon>
        <taxon>Tracheophyta</taxon>
        <taxon>Spermatophyta</taxon>
        <taxon>Magnoliopsida</taxon>
        <taxon>eudicotyledons</taxon>
        <taxon>Gunneridae</taxon>
        <taxon>Pentapetalae</taxon>
        <taxon>rosids</taxon>
        <taxon>fabids</taxon>
        <taxon>Rosales</taxon>
        <taxon>Cannabaceae</taxon>
        <taxon>Cannabis</taxon>
    </lineage>
</organism>
<dbReference type="SUPFAM" id="SSF53098">
    <property type="entry name" value="Ribonuclease H-like"/>
    <property type="match status" value="1"/>
</dbReference>
<keyword evidence="2" id="KW-0479">Metal-binding</keyword>
<evidence type="ECO:0000259" key="6">
    <source>
        <dbReference type="PROSITE" id="PS50994"/>
    </source>
</evidence>
<dbReference type="Pfam" id="PF25597">
    <property type="entry name" value="SH3_retrovirus"/>
    <property type="match status" value="1"/>
</dbReference>
<dbReference type="GO" id="GO:0015074">
    <property type="term" value="P:DNA integration"/>
    <property type="evidence" value="ECO:0007669"/>
    <property type="project" value="InterPro"/>
</dbReference>
<evidence type="ECO:0000256" key="1">
    <source>
        <dbReference type="ARBA" id="ARBA00022670"/>
    </source>
</evidence>
<dbReference type="InterPro" id="IPR025724">
    <property type="entry name" value="GAG-pre-integrase_dom"/>
</dbReference>
<name>A0A803PM38_CANSA</name>
<dbReference type="GO" id="GO:0046872">
    <property type="term" value="F:metal ion binding"/>
    <property type="evidence" value="ECO:0007669"/>
    <property type="project" value="UniProtKB-KW"/>
</dbReference>
<evidence type="ECO:0000313" key="7">
    <source>
        <dbReference type="EnsemblPlants" id="cds.evm.model.05.1634"/>
    </source>
</evidence>
<dbReference type="InterPro" id="IPR013103">
    <property type="entry name" value="RVT_2"/>
</dbReference>
<dbReference type="PANTHER" id="PTHR42648">
    <property type="entry name" value="TRANSPOSASE, PUTATIVE-RELATED"/>
    <property type="match status" value="1"/>
</dbReference>